<evidence type="ECO:0000256" key="1">
    <source>
        <dbReference type="SAM" id="Coils"/>
    </source>
</evidence>
<keyword evidence="1" id="KW-0175">Coiled coil</keyword>
<organism evidence="3">
    <name type="scientific">Tetraselmis sp. GSL018</name>
    <dbReference type="NCBI Taxonomy" id="582737"/>
    <lineage>
        <taxon>Eukaryota</taxon>
        <taxon>Viridiplantae</taxon>
        <taxon>Chlorophyta</taxon>
        <taxon>core chlorophytes</taxon>
        <taxon>Chlorodendrophyceae</taxon>
        <taxon>Chlorodendrales</taxon>
        <taxon>Chlorodendraceae</taxon>
        <taxon>Tetraselmis</taxon>
    </lineage>
</organism>
<accession>A0A061QME0</accession>
<feature type="non-terminal residue" evidence="3">
    <location>
        <position position="1"/>
    </location>
</feature>
<sequence length="267" mass="29421">NHSSKRLLQETRTYITQENRSLRELKSSLNDIERDWEALRTELSAELTSFDNATAGKVSEVSTLQDEIAGLCSVIRLTKRCSEAVLALERAAAGLNYPYGIEEDGALTLATAVDNGIRSIELFLSQKGRSNDSRHAGSTTSSQSSQEAVERLSVIQDTVQELRTEIKRLSTENTVLRSAATKMAHALVKGLEELGAQAEKLKNKAAEQKQLGPECLLVESVEKNARVVNKLLESLRQSCNKCLVSPVQDKTLQTPLNDQKASRKNLL</sequence>
<evidence type="ECO:0000256" key="2">
    <source>
        <dbReference type="SAM" id="MobiDB-lite"/>
    </source>
</evidence>
<dbReference type="EMBL" id="GBEZ01027765">
    <property type="protein sequence ID" value="JAC59585.1"/>
    <property type="molecule type" value="Transcribed_RNA"/>
</dbReference>
<reference evidence="3" key="1">
    <citation type="submission" date="2014-05" db="EMBL/GenBank/DDBJ databases">
        <title>The transcriptome of the halophilic microalga Tetraselmis sp. GSL018 isolated from the Great Salt Lake, Utah.</title>
        <authorList>
            <person name="Jinkerson R.E."/>
            <person name="D'Adamo S."/>
            <person name="Posewitz M.C."/>
        </authorList>
    </citation>
    <scope>NUCLEOTIDE SEQUENCE</scope>
    <source>
        <strain evidence="3">GSL018</strain>
    </source>
</reference>
<proteinExistence type="predicted"/>
<dbReference type="AlphaFoldDB" id="A0A061QME0"/>
<protein>
    <submittedName>
        <fullName evidence="3">Uncharacterized protein</fullName>
    </submittedName>
</protein>
<feature type="non-terminal residue" evidence="3">
    <location>
        <position position="267"/>
    </location>
</feature>
<evidence type="ECO:0000313" key="3">
    <source>
        <dbReference type="EMBL" id="JAC59585.1"/>
    </source>
</evidence>
<gene>
    <name evidence="3" type="ORF">TSPGSL018_31080</name>
</gene>
<name>A0A061QME0_9CHLO</name>
<feature type="coiled-coil region" evidence="1">
    <location>
        <begin position="15"/>
        <end position="42"/>
    </location>
</feature>
<feature type="region of interest" description="Disordered" evidence="2">
    <location>
        <begin position="128"/>
        <end position="148"/>
    </location>
</feature>
<feature type="compositionally biased region" description="Polar residues" evidence="2">
    <location>
        <begin position="136"/>
        <end position="147"/>
    </location>
</feature>